<dbReference type="InterPro" id="IPR036691">
    <property type="entry name" value="Endo/exonu/phosph_ase_sf"/>
</dbReference>
<feature type="region of interest" description="Disordered" evidence="3">
    <location>
        <begin position="415"/>
        <end position="508"/>
    </location>
</feature>
<feature type="compositionally biased region" description="Low complexity" evidence="3">
    <location>
        <begin position="1247"/>
        <end position="1266"/>
    </location>
</feature>
<feature type="compositionally biased region" description="Basic and acidic residues" evidence="3">
    <location>
        <begin position="1614"/>
        <end position="1630"/>
    </location>
</feature>
<dbReference type="InterPro" id="IPR050410">
    <property type="entry name" value="CCR4/nocturin_mRNA_transcr"/>
</dbReference>
<dbReference type="InterPro" id="IPR012337">
    <property type="entry name" value="RNaseH-like_sf"/>
</dbReference>
<feature type="region of interest" description="Disordered" evidence="3">
    <location>
        <begin position="2000"/>
        <end position="2024"/>
    </location>
</feature>
<evidence type="ECO:0000313" key="7">
    <source>
        <dbReference type="Proteomes" id="UP001642484"/>
    </source>
</evidence>
<evidence type="ECO:0000256" key="2">
    <source>
        <dbReference type="ARBA" id="ARBA00022801"/>
    </source>
</evidence>
<dbReference type="Proteomes" id="UP001642484">
    <property type="component" value="Unassembled WGS sequence"/>
</dbReference>
<evidence type="ECO:0000313" key="6">
    <source>
        <dbReference type="EMBL" id="CAK9008343.1"/>
    </source>
</evidence>
<comment type="caution">
    <text evidence="6">The sequence shown here is derived from an EMBL/GenBank/DDBJ whole genome shotgun (WGS) entry which is preliminary data.</text>
</comment>
<dbReference type="Gene3D" id="3.60.10.10">
    <property type="entry name" value="Endonuclease/exonuclease/phosphatase"/>
    <property type="match status" value="1"/>
</dbReference>
<evidence type="ECO:0000256" key="3">
    <source>
        <dbReference type="SAM" id="MobiDB-lite"/>
    </source>
</evidence>
<gene>
    <name evidence="6" type="ORF">CCMP2556_LOCUS9207</name>
</gene>
<feature type="signal peptide" evidence="4">
    <location>
        <begin position="1"/>
        <end position="18"/>
    </location>
</feature>
<dbReference type="SUPFAM" id="SSF53098">
    <property type="entry name" value="Ribonuclease H-like"/>
    <property type="match status" value="1"/>
</dbReference>
<dbReference type="PANTHER" id="PTHR12121">
    <property type="entry name" value="CARBON CATABOLITE REPRESSOR PROTEIN 4"/>
    <property type="match status" value="1"/>
</dbReference>
<dbReference type="InterPro" id="IPR005135">
    <property type="entry name" value="Endo/exonuclease/phosphatase"/>
</dbReference>
<evidence type="ECO:0000256" key="1">
    <source>
        <dbReference type="ARBA" id="ARBA00010774"/>
    </source>
</evidence>
<name>A0ABP0J1Y3_9DINO</name>
<sequence>MAMFQLLPLLFDFETCSVDTGEATTRLLSWNILAPGYCNGHYFKDVHPDALRWSRRAVQIKALLWSYCPEIVCLQEVELHRPLEELGLSEYQTAQAQRPPGPHGLRLDGCLVAWRSERFQLLRQQAISFDDWLPPSQHSGHVALLLELRAASTASTARTAGRAAAPLLVATTHLACGEELEEQRVAQAKILLEAIDQFHAEQVVLCGDLNCTPNSRTHQVLAECYYSACQDLEALQGDDAPCTATNASVRAGEGFAEIIDYCFLNRPGAALRRWRPPSRQQLRCLLGATVSAPVPTLMRGGHWPSDHLPVVVDLALSEQVGTGASSSVHSLPNGWTHAELAELEETLAADETTDDPGAWTSNPRPWRCLRCHSSHWTSLGNDTYACQVCDSREFYDSSEPRRHQTSDGVWMYVPAVRSDGSPNEDPPPFASRRQSEDQRAADPAREAGESENPTHDPSVDTSVDYVWPQGLGSELSAASSRRQRRRNRSTAQEVPSNPSPSGVPLPAMLPIEARGKGVGKSSDDSELLKVMKQLLEERKNDKSSQSSWDTRKGPSPGRKWKGGTPPNPPKWNYSSSDLRAFSKFERRVNVWRLQVQNQLTGAEAGLMLFSSLTGEAEAESEHMELSRVNDKNGVDYILSCLKGPLEQKVLYQKRALLANYEVVARTANETIRQYINRYKRIERDLQAVGIQTGAMYDSESRGNRILERCKLEPSLARLVLIGAHNSLDFDAIVESLQLQFPDFKTTPAVFHQHQPPWKQPQSFKSSGKSYSSTSASTTTSSSSTVPSSASAYNRSKGKGGYPPRKVFQAEHETVHEAENEDELATADMAAEDEEFFEPEENPDASPSVDPDPDQEDDDDLGASLSELASVLTVTSNKLKAATLGRKFTGRKSIQERKRTSSCSACGAIGHWAGDTECPVSAKGPGKGGKGKSKTATGGTQSSTSSSTFPKKTFVVTYGDEQQQDPQDPFYTFPANLMVDVPDAPFVYVTETIDLAGYMVLDTACQRSCAGSRWMGTHMKLLGNHGLQHHQVPCDDRFQFGAGACQQAATRCDFPAAFISQETQGIVLGASVLDVNIPFLASRILMEQLGCVIDMHQGILHFAVVGIRVPLKRKHGHLVACITAFPPRVSHMSCWSDLQDDRFWHEPSPELVVHPEALAVSDVVSTTAFIYAGQSVDETATHMAGALEDLSPPFVPVGVQCHQVHAQAGAPRNPSKDMAQQHGFARAAGEASCTDAEDHGVTEGLHIALTPSSSDTATSTAASPSARDAIKGSMRPMIHDLTMNDYQGSGYTREEFENIMECYEEREPTSDNPDQYHSDLESKLRELHRVYKIEYDLVSQSKDDDHLLEHFKKSRDTRSKVDILETFAGQANISRRSGQFGLSAAAPIDYATGWDLQKTAHQQEVEWQLDQLKPLILIQGIDCRDWCVLQDNTNYVRRKILLLMRRAKARRLLKKARKPTLSQHYPPEMVAEILKGVQEEVHHRHPDRQHQPRTFFTTFMVTAIDQWAEALQMADSTFQVTRYKSFTLPTSDPLFLKALELSQWKHVRVQIAAQPITWRFPWHVPHTHRAAVLRYTDGQVDVIEEDLQELRRPKARFKKPVDVGIFMFGQAQQAEPHESHPPEAKRLRPNQDDTATPQASDRPDDNPRSIMPNPSEDSLKISAEIKNSLRRMHKNLAHPRPAELKRLLAMNGISDQRIHTAVESMSCDTCNRTKGPSRSKPYDPRVICEVTHLHLGFLLQNRSPEEITRCFTLGWARAFGFPLRIRTDPDGSFRAAFEAAMDEAGVYMDYVPAEAHNKIGLIERHNATYRSLMERVIEQQAVVGSDQMELTTAAAAHAKNSCTWSAGRPPYVAAFGRIPRQGMELLSDPHGLVTGQTRAQAQQLADTLRVEAQQQIAAMSVDSTFRRALLRNTAPTEQDIPEVGSIVAYWRWTARSGKKRGGYKLARLLGRDPDGKSMWVQAGTNTVRVAPHQLRVARGFENWNPDYQQIKALRQASHNLDDNNIQDDTVPAPPEQLDDPDQPLGNDDHELIPEVSEPALPLLVPQASRTNQQAEHTEEAVQTDPYLQQQSSAPQVEYHLNVHSPTYKQTIIHPQAQPSTPFGMTPEQWMQPAVNVPVRKQHRSRTPGPQASEAEVIDVDGLSDKTPPLQQDHLAHVVPSTPPDLALDARQTSKRSSTEMEQPIPVQAPRASADFAALLTKHVRQQRIGNSTYILHGYQNMAKAANTTGTGLHVWARLDTASHCLQTTHFAGPPKGSIQHRRVLTHPHGKVVWDAPYDSDQDGRAILPERTNLITELWHEPYAAHLSSLETTPDGIQFRDHYHDGSEHVKMPYACHYAFQAYRAAPGYTGTGESSDSEASADDMTAGHQDTTKTLTRQEQKALDKEVPWQAILEMNQEDIDKYVDSAKAEETSWQQFHSVIPLTTQEELCRESATPTRQSEYMLYAIFIAGHNNMFLDGRDKWQLWCGDIKTAFLQGTPDPRRLPLYMLPPQDGVTKLAGTFRSPLYKIVGNIYGLASAPRTWSLHVVKELTTKAGFRQRSLDKMLFYLWERLPGDEHESLAAVLVAYVDDFLLTHNERWDRSKLTRLFQWGSQDALTEQQSLVFKGKEVSLKRQGEVCYLALTQSKFIAGMKVGNVACKKRLDQVIQPEDMPEFRSVAGCLQWLAGQCRPEVASTVSLCSRGTKSTYKDLQCLYDAVHLLHASPNSGINMWPVPVHQHSLLVSFSDSSWANAEGSASQHGNLVLIADPKITDTTGTGLLIDWKSSRSSRVCRSTLSAEASACDTGIDRAAFLSFLLSEMIFCCPSFKLTRTLRIIGVTDCRSLYDVLVSENPRTEDKRTIVVIRAIQQYLQRPDVHWVPTRLQWADSLTKLSDKLVTTFMQWLEKPWIQLRETVRTEPRSLFVRKGKWMQFPRDQRILSWAGTCQELPTDLPGPRFLHLARVPSVDPQGAGEPMPGARGGLWPWRLAAFLQAHEPSMPLSTSGGPHAAAEDCRPVEMQAPGAGGLSDHPLPGGRALRGSWGLQHGRHALQRGLHRRLPPGDALRVPERCAARRSDGVPECISSSEYYSARRLGGDPLPRQLGESLRCPSDEAREPPRDRREVALRHVAVERRALRRRRGAAAHRPRLHPCMA</sequence>
<feature type="region of interest" description="Disordered" evidence="3">
    <location>
        <begin position="751"/>
        <end position="804"/>
    </location>
</feature>
<feature type="region of interest" description="Disordered" evidence="3">
    <location>
        <begin position="2347"/>
        <end position="2379"/>
    </location>
</feature>
<reference evidence="6 7" key="1">
    <citation type="submission" date="2024-02" db="EMBL/GenBank/DDBJ databases">
        <authorList>
            <person name="Chen Y."/>
            <person name="Shah S."/>
            <person name="Dougan E. K."/>
            <person name="Thang M."/>
            <person name="Chan C."/>
        </authorList>
    </citation>
    <scope>NUCLEOTIDE SEQUENCE [LARGE SCALE GENOMIC DNA]</scope>
</reference>
<feature type="compositionally biased region" description="Low complexity" evidence="3">
    <location>
        <begin position="933"/>
        <end position="947"/>
    </location>
</feature>
<dbReference type="Gene3D" id="3.30.420.10">
    <property type="entry name" value="Ribonuclease H-like superfamily/Ribonuclease H"/>
    <property type="match status" value="1"/>
</dbReference>
<feature type="region of interest" description="Disordered" evidence="3">
    <location>
        <begin position="536"/>
        <end position="574"/>
    </location>
</feature>
<proteinExistence type="inferred from homology"/>
<feature type="compositionally biased region" description="Basic and acidic residues" evidence="3">
    <location>
        <begin position="3088"/>
        <end position="3098"/>
    </location>
</feature>
<keyword evidence="7" id="KW-1185">Reference proteome</keyword>
<evidence type="ECO:0000256" key="4">
    <source>
        <dbReference type="SAM" id="SignalP"/>
    </source>
</evidence>
<organism evidence="6 7">
    <name type="scientific">Durusdinium trenchii</name>
    <dbReference type="NCBI Taxonomy" id="1381693"/>
    <lineage>
        <taxon>Eukaryota</taxon>
        <taxon>Sar</taxon>
        <taxon>Alveolata</taxon>
        <taxon>Dinophyceae</taxon>
        <taxon>Suessiales</taxon>
        <taxon>Symbiodiniaceae</taxon>
        <taxon>Durusdinium</taxon>
    </lineage>
</organism>
<protein>
    <recommendedName>
        <fullName evidence="5">Endonuclease/exonuclease/phosphatase domain-containing protein</fullName>
    </recommendedName>
</protein>
<feature type="region of interest" description="Disordered" evidence="3">
    <location>
        <begin position="835"/>
        <end position="860"/>
    </location>
</feature>
<feature type="compositionally biased region" description="Low complexity" evidence="3">
    <location>
        <begin position="765"/>
        <end position="791"/>
    </location>
</feature>
<feature type="region of interest" description="Disordered" evidence="3">
    <location>
        <begin position="3072"/>
        <end position="3098"/>
    </location>
</feature>
<keyword evidence="4" id="KW-0732">Signal</keyword>
<feature type="compositionally biased region" description="Acidic residues" evidence="3">
    <location>
        <begin position="850"/>
        <end position="860"/>
    </location>
</feature>
<feature type="region of interest" description="Disordered" evidence="3">
    <location>
        <begin position="916"/>
        <end position="947"/>
    </location>
</feature>
<dbReference type="PANTHER" id="PTHR12121:SF45">
    <property type="entry name" value="NOCTURNIN"/>
    <property type="match status" value="1"/>
</dbReference>
<feature type="region of interest" description="Disordered" evidence="3">
    <location>
        <begin position="1610"/>
        <end position="1658"/>
    </location>
</feature>
<feature type="compositionally biased region" description="Basic and acidic residues" evidence="3">
    <location>
        <begin position="433"/>
        <end position="458"/>
    </location>
</feature>
<dbReference type="SUPFAM" id="SSF56219">
    <property type="entry name" value="DNase I-like"/>
    <property type="match status" value="1"/>
</dbReference>
<dbReference type="Pfam" id="PF03372">
    <property type="entry name" value="Exo_endo_phos"/>
    <property type="match status" value="1"/>
</dbReference>
<evidence type="ECO:0000259" key="5">
    <source>
        <dbReference type="Pfam" id="PF03372"/>
    </source>
</evidence>
<feature type="region of interest" description="Disordered" evidence="3">
    <location>
        <begin position="2997"/>
        <end position="3019"/>
    </location>
</feature>
<feature type="domain" description="Endonuclease/exonuclease/phosphatase" evidence="5">
    <location>
        <begin position="28"/>
        <end position="307"/>
    </location>
</feature>
<feature type="chain" id="PRO_5045470070" description="Endonuclease/exonuclease/phosphatase domain-containing protein" evidence="4">
    <location>
        <begin position="19"/>
        <end position="3132"/>
    </location>
</feature>
<accession>A0ABP0J1Y3</accession>
<keyword evidence="2" id="KW-0378">Hydrolase</keyword>
<comment type="similarity">
    <text evidence="1">Belongs to the CCR4/nocturin family.</text>
</comment>
<dbReference type="EMBL" id="CAXAMN010004225">
    <property type="protein sequence ID" value="CAK9008343.1"/>
    <property type="molecule type" value="Genomic_DNA"/>
</dbReference>
<dbReference type="InterPro" id="IPR036397">
    <property type="entry name" value="RNaseH_sf"/>
</dbReference>
<feature type="region of interest" description="Disordered" evidence="3">
    <location>
        <begin position="1206"/>
        <end position="1268"/>
    </location>
</feature>